<evidence type="ECO:0000313" key="2">
    <source>
        <dbReference type="Proteomes" id="UP000265520"/>
    </source>
</evidence>
<dbReference type="EMBL" id="LXQA011151785">
    <property type="protein sequence ID" value="MCI86861.1"/>
    <property type="molecule type" value="Genomic_DNA"/>
</dbReference>
<proteinExistence type="predicted"/>
<accession>A0A392VIR8</accession>
<sequence length="31" mass="3560">MQEEMSSLHVKNTFKSVKLLKGKRALKKATK</sequence>
<comment type="caution">
    <text evidence="1">The sequence shown here is derived from an EMBL/GenBank/DDBJ whole genome shotgun (WGS) entry which is preliminary data.</text>
</comment>
<name>A0A392VIR8_9FABA</name>
<evidence type="ECO:0000313" key="1">
    <source>
        <dbReference type="EMBL" id="MCI86861.1"/>
    </source>
</evidence>
<keyword evidence="2" id="KW-1185">Reference proteome</keyword>
<dbReference type="AlphaFoldDB" id="A0A392VIR8"/>
<reference evidence="1 2" key="1">
    <citation type="journal article" date="2018" name="Front. Plant Sci.">
        <title>Red Clover (Trifolium pratense) and Zigzag Clover (T. medium) - A Picture of Genomic Similarities and Differences.</title>
        <authorList>
            <person name="Dluhosova J."/>
            <person name="Istvanek J."/>
            <person name="Nedelnik J."/>
            <person name="Repkova J."/>
        </authorList>
    </citation>
    <scope>NUCLEOTIDE SEQUENCE [LARGE SCALE GENOMIC DNA]</scope>
    <source>
        <strain evidence="2">cv. 10/8</strain>
        <tissue evidence="1">Leaf</tissue>
    </source>
</reference>
<organism evidence="1 2">
    <name type="scientific">Trifolium medium</name>
    <dbReference type="NCBI Taxonomy" id="97028"/>
    <lineage>
        <taxon>Eukaryota</taxon>
        <taxon>Viridiplantae</taxon>
        <taxon>Streptophyta</taxon>
        <taxon>Embryophyta</taxon>
        <taxon>Tracheophyta</taxon>
        <taxon>Spermatophyta</taxon>
        <taxon>Magnoliopsida</taxon>
        <taxon>eudicotyledons</taxon>
        <taxon>Gunneridae</taxon>
        <taxon>Pentapetalae</taxon>
        <taxon>rosids</taxon>
        <taxon>fabids</taxon>
        <taxon>Fabales</taxon>
        <taxon>Fabaceae</taxon>
        <taxon>Papilionoideae</taxon>
        <taxon>50 kb inversion clade</taxon>
        <taxon>NPAAA clade</taxon>
        <taxon>Hologalegina</taxon>
        <taxon>IRL clade</taxon>
        <taxon>Trifolieae</taxon>
        <taxon>Trifolium</taxon>
    </lineage>
</organism>
<dbReference type="Proteomes" id="UP000265520">
    <property type="component" value="Unassembled WGS sequence"/>
</dbReference>
<feature type="non-terminal residue" evidence="1">
    <location>
        <position position="31"/>
    </location>
</feature>
<protein>
    <submittedName>
        <fullName evidence="1">Uncharacterized protein</fullName>
    </submittedName>
</protein>